<dbReference type="EMBL" id="REGN01006353">
    <property type="protein sequence ID" value="RNA09883.1"/>
    <property type="molecule type" value="Genomic_DNA"/>
</dbReference>
<proteinExistence type="predicted"/>
<protein>
    <submittedName>
        <fullName evidence="1">Uncharacterized protein</fullName>
    </submittedName>
</protein>
<organism evidence="1 2">
    <name type="scientific">Brachionus plicatilis</name>
    <name type="common">Marine rotifer</name>
    <name type="synonym">Brachionus muelleri</name>
    <dbReference type="NCBI Taxonomy" id="10195"/>
    <lineage>
        <taxon>Eukaryota</taxon>
        <taxon>Metazoa</taxon>
        <taxon>Spiralia</taxon>
        <taxon>Gnathifera</taxon>
        <taxon>Rotifera</taxon>
        <taxon>Eurotatoria</taxon>
        <taxon>Monogononta</taxon>
        <taxon>Pseudotrocha</taxon>
        <taxon>Ploima</taxon>
        <taxon>Brachionidae</taxon>
        <taxon>Brachionus</taxon>
    </lineage>
</organism>
<reference evidence="1 2" key="1">
    <citation type="journal article" date="2018" name="Sci. Rep.">
        <title>Genomic signatures of local adaptation to the degree of environmental predictability in rotifers.</title>
        <authorList>
            <person name="Franch-Gras L."/>
            <person name="Hahn C."/>
            <person name="Garcia-Roger E.M."/>
            <person name="Carmona M.J."/>
            <person name="Serra M."/>
            <person name="Gomez A."/>
        </authorList>
    </citation>
    <scope>NUCLEOTIDE SEQUENCE [LARGE SCALE GENOMIC DNA]</scope>
    <source>
        <strain evidence="1">HYR1</strain>
    </source>
</reference>
<comment type="caution">
    <text evidence="1">The sequence shown here is derived from an EMBL/GenBank/DDBJ whole genome shotgun (WGS) entry which is preliminary data.</text>
</comment>
<dbReference type="Proteomes" id="UP000276133">
    <property type="component" value="Unassembled WGS sequence"/>
</dbReference>
<gene>
    <name evidence="1" type="ORF">BpHYR1_052674</name>
</gene>
<sequence>MVDDCSLSHRLNFECLIRSASKLGLGLESTFLADLYKFRIIFAHLKNEDLAIFKFDSKLVDICLVIIQLIGDQLKNKFINCKWRKIYYFIIEPAYQFLIKYFKKDDKILRGNFSSNFFDEKANAHHVFPKIFNTCLEIRTEKIKESFTELSLLK</sequence>
<accession>A0A3M7QF44</accession>
<dbReference type="AlphaFoldDB" id="A0A3M7QF44"/>
<name>A0A3M7QF44_BRAPC</name>
<evidence type="ECO:0000313" key="2">
    <source>
        <dbReference type="Proteomes" id="UP000276133"/>
    </source>
</evidence>
<keyword evidence="2" id="KW-1185">Reference proteome</keyword>
<evidence type="ECO:0000313" key="1">
    <source>
        <dbReference type="EMBL" id="RNA09883.1"/>
    </source>
</evidence>